<feature type="transmembrane region" description="Helical" evidence="1">
    <location>
        <begin position="132"/>
        <end position="157"/>
    </location>
</feature>
<keyword evidence="4" id="KW-1185">Reference proteome</keyword>
<dbReference type="OrthoDB" id="8062037at2759"/>
<evidence type="ECO:0000259" key="2">
    <source>
        <dbReference type="Pfam" id="PF04536"/>
    </source>
</evidence>
<keyword evidence="1" id="KW-0472">Membrane</keyword>
<dbReference type="GO" id="GO:0016020">
    <property type="term" value="C:membrane"/>
    <property type="evidence" value="ECO:0007669"/>
    <property type="project" value="TreeGrafter"/>
</dbReference>
<comment type="caution">
    <text evidence="3">The sequence shown here is derived from an EMBL/GenBank/DDBJ whole genome shotgun (WGS) entry which is preliminary data.</text>
</comment>
<name>A0A016T2S8_9BILA</name>
<dbReference type="PANTHER" id="PTHR33748:SF5">
    <property type="entry name" value="GROUND-LIKE DOMAIN-CONTAINING PROTEIN"/>
    <property type="match status" value="1"/>
</dbReference>
<proteinExistence type="predicted"/>
<dbReference type="Pfam" id="PF04536">
    <property type="entry name" value="TPM_phosphatase"/>
    <property type="match status" value="1"/>
</dbReference>
<evidence type="ECO:0000313" key="4">
    <source>
        <dbReference type="Proteomes" id="UP000024635"/>
    </source>
</evidence>
<feature type="domain" description="TPM" evidence="2">
    <location>
        <begin position="12"/>
        <end position="113"/>
    </location>
</feature>
<gene>
    <name evidence="3" type="primary">Acey_s0145.g2488</name>
    <name evidence="3" type="synonym">Acey-R02D5.3</name>
    <name evidence="3" type="ORF">Y032_0145g2488</name>
</gene>
<dbReference type="PANTHER" id="PTHR33748">
    <property type="entry name" value="PROTEIN CBG04600"/>
    <property type="match status" value="1"/>
</dbReference>
<dbReference type="Gene3D" id="3.10.310.50">
    <property type="match status" value="1"/>
</dbReference>
<keyword evidence="1" id="KW-1133">Transmembrane helix</keyword>
<sequence>MDTGRCDDTPHGFTISVAVVKKMVLDAIQNKDTIRIAAEKFADSLRQRQSRGQCDDDLLIFLSADDHVTWTSLGAVTRRYISDDVVSAVTSNAESYFKKEDYLNGIRYMVDSYTTLLKGESLNLNSGWHWPIPLWAVIVIGVVLLLLVLALSAFIIYRCVIYCKGDRRAEYTMGTRM</sequence>
<reference evidence="4" key="1">
    <citation type="journal article" date="2015" name="Nat. Genet.">
        <title>The genome and transcriptome of the zoonotic hookworm Ancylostoma ceylanicum identify infection-specific gene families.</title>
        <authorList>
            <person name="Schwarz E.M."/>
            <person name="Hu Y."/>
            <person name="Antoshechkin I."/>
            <person name="Miller M.M."/>
            <person name="Sternberg P.W."/>
            <person name="Aroian R.V."/>
        </authorList>
    </citation>
    <scope>NUCLEOTIDE SEQUENCE</scope>
    <source>
        <strain evidence="4">HY135</strain>
    </source>
</reference>
<dbReference type="EMBL" id="JARK01001481">
    <property type="protein sequence ID" value="EYB96926.1"/>
    <property type="molecule type" value="Genomic_DNA"/>
</dbReference>
<dbReference type="AlphaFoldDB" id="A0A016T2S8"/>
<organism evidence="3 4">
    <name type="scientific">Ancylostoma ceylanicum</name>
    <dbReference type="NCBI Taxonomy" id="53326"/>
    <lineage>
        <taxon>Eukaryota</taxon>
        <taxon>Metazoa</taxon>
        <taxon>Ecdysozoa</taxon>
        <taxon>Nematoda</taxon>
        <taxon>Chromadorea</taxon>
        <taxon>Rhabditida</taxon>
        <taxon>Rhabditina</taxon>
        <taxon>Rhabditomorpha</taxon>
        <taxon>Strongyloidea</taxon>
        <taxon>Ancylostomatidae</taxon>
        <taxon>Ancylostomatinae</taxon>
        <taxon>Ancylostoma</taxon>
    </lineage>
</organism>
<evidence type="ECO:0000256" key="1">
    <source>
        <dbReference type="SAM" id="Phobius"/>
    </source>
</evidence>
<accession>A0A016T2S8</accession>
<evidence type="ECO:0000313" key="3">
    <source>
        <dbReference type="EMBL" id="EYB96926.1"/>
    </source>
</evidence>
<keyword evidence="1" id="KW-0812">Transmembrane</keyword>
<protein>
    <recommendedName>
        <fullName evidence="2">TPM domain-containing protein</fullName>
    </recommendedName>
</protein>
<dbReference type="Proteomes" id="UP000024635">
    <property type="component" value="Unassembled WGS sequence"/>
</dbReference>
<dbReference type="InterPro" id="IPR007621">
    <property type="entry name" value="TPM_dom"/>
</dbReference>